<accession>A0A1M5CKY5</accession>
<reference evidence="1 2" key="1">
    <citation type="submission" date="2016-11" db="EMBL/GenBank/DDBJ databases">
        <authorList>
            <person name="Jaros S."/>
            <person name="Januszkiewicz K."/>
            <person name="Wedrychowicz H."/>
        </authorList>
    </citation>
    <scope>NUCLEOTIDE SEQUENCE [LARGE SCALE GENOMIC DNA]</scope>
    <source>
        <strain evidence="1 2">DSM 17918</strain>
    </source>
</reference>
<keyword evidence="2" id="KW-1185">Reference proteome</keyword>
<name>A0A1M5CKY5_9THEO</name>
<dbReference type="RefSeq" id="WP_159432403.1">
    <property type="nucleotide sequence ID" value="NZ_FQVH01000029.1"/>
</dbReference>
<dbReference type="Proteomes" id="UP000184088">
    <property type="component" value="Unassembled WGS sequence"/>
</dbReference>
<sequence length="56" mass="6647">MSIFWKRLGAGENADNGRSGKIRELEWERLHSLCKECHGMFYGHRYYDGDGEYDDF</sequence>
<gene>
    <name evidence="1" type="ORF">SAMN02746089_02140</name>
</gene>
<protein>
    <submittedName>
        <fullName evidence="1">Uncharacterized protein</fullName>
    </submittedName>
</protein>
<evidence type="ECO:0000313" key="1">
    <source>
        <dbReference type="EMBL" id="SHF55346.1"/>
    </source>
</evidence>
<dbReference type="EMBL" id="FQVH01000029">
    <property type="protein sequence ID" value="SHF55346.1"/>
    <property type="molecule type" value="Genomic_DNA"/>
</dbReference>
<proteinExistence type="predicted"/>
<evidence type="ECO:0000313" key="2">
    <source>
        <dbReference type="Proteomes" id="UP000184088"/>
    </source>
</evidence>
<organism evidence="1 2">
    <name type="scientific">Caldanaerobius fijiensis DSM 17918</name>
    <dbReference type="NCBI Taxonomy" id="1121256"/>
    <lineage>
        <taxon>Bacteria</taxon>
        <taxon>Bacillati</taxon>
        <taxon>Bacillota</taxon>
        <taxon>Clostridia</taxon>
        <taxon>Thermoanaerobacterales</taxon>
        <taxon>Thermoanaerobacteraceae</taxon>
        <taxon>Caldanaerobius</taxon>
    </lineage>
</organism>
<dbReference type="AlphaFoldDB" id="A0A1M5CKY5"/>